<evidence type="ECO:0000313" key="1">
    <source>
        <dbReference type="EMBL" id="EWZ52395.1"/>
    </source>
</evidence>
<dbReference type="VEuPathDB" id="FungiDB:FOZG_02168"/>
<organism evidence="1">
    <name type="scientific">Fusarium oxysporum Fo47</name>
    <dbReference type="NCBI Taxonomy" id="660027"/>
    <lineage>
        <taxon>Eukaryota</taxon>
        <taxon>Fungi</taxon>
        <taxon>Dikarya</taxon>
        <taxon>Ascomycota</taxon>
        <taxon>Pezizomycotina</taxon>
        <taxon>Sordariomycetes</taxon>
        <taxon>Hypocreomycetidae</taxon>
        <taxon>Hypocreales</taxon>
        <taxon>Nectriaceae</taxon>
        <taxon>Fusarium</taxon>
        <taxon>Fusarium oxysporum species complex</taxon>
    </lineage>
</organism>
<dbReference type="Proteomes" id="UP000030766">
    <property type="component" value="Unassembled WGS sequence"/>
</dbReference>
<dbReference type="HOGENOM" id="CLU_008751_1_0_1"/>
<gene>
    <name evidence="1" type="ORF">FOZG_02168</name>
</gene>
<proteinExistence type="predicted"/>
<sequence>MAEAFGIAGSAFGTVSLGLQLFTEISKYLDSVEGRDEDLERAKNYARDFQSSLISLRTWASNTGFSDTDLERAINQGQANCAGAINDLSKMVAELKGQDLKPNSRTSKARTLYVKLKYPFKKQNLENLEKQLFNAISVLQFALNILHVKSGYVTQISIQGIEQTLGDILTRLPEPNRSNCNNLLLDRDEDAAETAIDSVVCPRDPTPVSAIKSTRYQNGNLWTMNSFCICRKNYKRRERRQWGPFIVENEMSFTDYHSPGCPFSTQQPLKQQTKRTLKFPIPFIDKRWRNTGQFSLFLTAGTGGMGFGQSLAWVETVDTGQSPSFKIVEIAICHQPLTTNEDSEALLLSCYRRLKWCFANRRASITDVDRSGRSIVDHITSATLFALTSGRVCFGDEALQVFCMLAPFINPATHPESRTSSPLLALLCQNMITLNSTMYGEAISSLLSRCDESAGQDCTSPYSYNIPRQQFDLVKDFPEISNYLEFGQLSRLVLMEDQDKVKDFLEKYPSSINEINYLGQTPVHIAVQTQDATILRVLVNHADRKVLNTKDNNGHYAIDHATDALCHARKPGKEPGSKVCNGCKVLDVLLRSESAIFTHSVQRAMQLPWIHDIPSCIEGKKNIIRCLALRRKELRTLVQRELTPAERQNLKLCQAGILDQNAVLAQRCLEAKKCQVPMHLKVYDNAERPEDSKSIYLLISHGEVAESALQSGFLMPITLFDDVFRSLAEWLGSSRSIPGNQAFLFSSYICWLVDHGGDLHSTVPNLGGRKTAAHYLMAYLGRSQWSFQLGNRVPLSPKVSSIIFEEDNVDDCRCQCSPKGCTPLTKFLAVINRKQTWVLKFGISKTISSVLKHFEYLYGLLGHVGYNLAKEHWIDSAAVRHFTFLILDLRHTCCRLGYACGEEASGPLSTGDRHEIEEEDSSRLELFEQLVTEFGRERGNYADLLSFAREYWAPKMEAVDRGIESYVLTETQRQSAEAAGVVWECYGPQLPPCGDSITVETEEEEVVSELEKVLRELDEIATDPARPSLV</sequence>
<dbReference type="Gene3D" id="1.25.40.20">
    <property type="entry name" value="Ankyrin repeat-containing domain"/>
    <property type="match status" value="1"/>
</dbReference>
<dbReference type="EMBL" id="JH717896">
    <property type="protein sequence ID" value="EWZ52395.1"/>
    <property type="molecule type" value="Genomic_DNA"/>
</dbReference>
<dbReference type="InterPro" id="IPR036770">
    <property type="entry name" value="Ankyrin_rpt-contain_sf"/>
</dbReference>
<dbReference type="SUPFAM" id="SSF48403">
    <property type="entry name" value="Ankyrin repeat"/>
    <property type="match status" value="1"/>
</dbReference>
<accession>W9LDI8</accession>
<evidence type="ECO:0008006" key="2">
    <source>
        <dbReference type="Google" id="ProtNLM"/>
    </source>
</evidence>
<protein>
    <recommendedName>
        <fullName evidence="2">Fungal N-terminal domain-containing protein</fullName>
    </recommendedName>
</protein>
<dbReference type="AlphaFoldDB" id="W9LDI8"/>
<name>W9LDI8_FUSOX</name>
<reference evidence="1" key="1">
    <citation type="submission" date="2011-06" db="EMBL/GenBank/DDBJ databases">
        <title>The Genome Sequence of Fusarium oxysporum Fo47.</title>
        <authorList>
            <consortium name="The Broad Institute Genome Sequencing Platform"/>
            <person name="Ma L.-J."/>
            <person name="Gale L.R."/>
            <person name="Schwartz D.C."/>
            <person name="Zhou S."/>
            <person name="Corby-Kistler H."/>
            <person name="Young S.K."/>
            <person name="Zeng Q."/>
            <person name="Gargeya S."/>
            <person name="Fitzgerald M."/>
            <person name="Haas B."/>
            <person name="Abouelleil A."/>
            <person name="Alvarado L."/>
            <person name="Arachchi H.M."/>
            <person name="Berlin A."/>
            <person name="Brown A."/>
            <person name="Chapman S.B."/>
            <person name="Chen Z."/>
            <person name="Dunbar C."/>
            <person name="Freedman E."/>
            <person name="Gearin G."/>
            <person name="Gellesch M."/>
            <person name="Goldberg J."/>
            <person name="Griggs A."/>
            <person name="Gujja S."/>
            <person name="Heiman D."/>
            <person name="Howarth C."/>
            <person name="Larson L."/>
            <person name="Lui A."/>
            <person name="MacDonald P.J.P."/>
            <person name="Mehta T."/>
            <person name="Montmayeur A."/>
            <person name="Murphy C."/>
            <person name="Neiman D."/>
            <person name="Pearson M."/>
            <person name="Priest M."/>
            <person name="Roberts A."/>
            <person name="Saif S."/>
            <person name="Shea T."/>
            <person name="Shenoy N."/>
            <person name="Sisk P."/>
            <person name="Stolte C."/>
            <person name="Sykes S."/>
            <person name="Wortman J."/>
            <person name="Nusbaum C."/>
            <person name="Birren B."/>
        </authorList>
    </citation>
    <scope>NUCLEOTIDE SEQUENCE [LARGE SCALE GENOMIC DNA]</scope>
    <source>
        <strain evidence="1">Fo47</strain>
    </source>
</reference>
<reference evidence="1" key="2">
    <citation type="submission" date="2012-06" db="EMBL/GenBank/DDBJ databases">
        <title>Annotation of the Genome Sequence of Fusarium oxysporum Fo47.</title>
        <authorList>
            <consortium name="The Broad Institute Genomics Platform"/>
            <person name="Ma L.-J."/>
            <person name="Corby-Kistler H."/>
            <person name="Broz K."/>
            <person name="Gale L.R."/>
            <person name="Jonkers W."/>
            <person name="O'Donnell K."/>
            <person name="Ploetz R."/>
            <person name="Steinberg C."/>
            <person name="Schwartz D.C."/>
            <person name="VanEtten H."/>
            <person name="Zhou S."/>
            <person name="Young S.K."/>
            <person name="Zeng Q."/>
            <person name="Gargeya S."/>
            <person name="Fitzgerald M."/>
            <person name="Abouelleil A."/>
            <person name="Alvarado L."/>
            <person name="Chapman S.B."/>
            <person name="Gainer-Dewar J."/>
            <person name="Goldberg J."/>
            <person name="Griggs A."/>
            <person name="Gujja S."/>
            <person name="Hansen M."/>
            <person name="Howarth C."/>
            <person name="Imamovic A."/>
            <person name="Ireland A."/>
            <person name="Larimer J."/>
            <person name="McCowan C."/>
            <person name="Murphy C."/>
            <person name="Pearson M."/>
            <person name="Poon T.W."/>
            <person name="Priest M."/>
            <person name="Roberts A."/>
            <person name="Saif S."/>
            <person name="Shea T."/>
            <person name="Sykes S."/>
            <person name="Wortman J."/>
            <person name="Nusbaum C."/>
            <person name="Birren B."/>
        </authorList>
    </citation>
    <scope>NUCLEOTIDE SEQUENCE</scope>
    <source>
        <strain evidence="1">Fo47</strain>
    </source>
</reference>